<comment type="caution">
    <text evidence="1">The sequence shown here is derived from an EMBL/GenBank/DDBJ whole genome shotgun (WGS) entry which is preliminary data.</text>
</comment>
<name>A0A4C1TXX2_EUMVA</name>
<accession>A0A4C1TXX2</accession>
<dbReference type="EMBL" id="BGZK01000102">
    <property type="protein sequence ID" value="GBP18902.1"/>
    <property type="molecule type" value="Genomic_DNA"/>
</dbReference>
<proteinExistence type="predicted"/>
<dbReference type="OrthoDB" id="4507at2759"/>
<evidence type="ECO:0000313" key="2">
    <source>
        <dbReference type="Proteomes" id="UP000299102"/>
    </source>
</evidence>
<evidence type="ECO:0000313" key="1">
    <source>
        <dbReference type="EMBL" id="GBP18902.1"/>
    </source>
</evidence>
<dbReference type="Proteomes" id="UP000299102">
    <property type="component" value="Unassembled WGS sequence"/>
</dbReference>
<sequence length="215" mass="23734">MYIVTHTHTHARTHAHTHAHTHERTYARTNALTHARTHIAFARFGEIAPTHRGYGTIGVIIAARILSRVRRSPSLRQNSSTSVRIGRSRLNAQALAYVLIDVRLRHAVTFSIQPTADPRICSSNSGLVFDSDPSPTFDSDPVPTLVFDPNPVLNYRFGLAFDSDSGPVINFALRSVFNSDSATNHSSYFNEYGGNDDVVSVRIPIPLLVLSFVSV</sequence>
<protein>
    <submittedName>
        <fullName evidence="1">Uncharacterized protein</fullName>
    </submittedName>
</protein>
<gene>
    <name evidence="1" type="ORF">EVAR_20434_1</name>
</gene>
<reference evidence="1 2" key="1">
    <citation type="journal article" date="2019" name="Commun. Biol.">
        <title>The bagworm genome reveals a unique fibroin gene that provides high tensile strength.</title>
        <authorList>
            <person name="Kono N."/>
            <person name="Nakamura H."/>
            <person name="Ohtoshi R."/>
            <person name="Tomita M."/>
            <person name="Numata K."/>
            <person name="Arakawa K."/>
        </authorList>
    </citation>
    <scope>NUCLEOTIDE SEQUENCE [LARGE SCALE GENOMIC DNA]</scope>
</reference>
<keyword evidence="2" id="KW-1185">Reference proteome</keyword>
<organism evidence="1 2">
    <name type="scientific">Eumeta variegata</name>
    <name type="common">Bagworm moth</name>
    <name type="synonym">Eumeta japonica</name>
    <dbReference type="NCBI Taxonomy" id="151549"/>
    <lineage>
        <taxon>Eukaryota</taxon>
        <taxon>Metazoa</taxon>
        <taxon>Ecdysozoa</taxon>
        <taxon>Arthropoda</taxon>
        <taxon>Hexapoda</taxon>
        <taxon>Insecta</taxon>
        <taxon>Pterygota</taxon>
        <taxon>Neoptera</taxon>
        <taxon>Endopterygota</taxon>
        <taxon>Lepidoptera</taxon>
        <taxon>Glossata</taxon>
        <taxon>Ditrysia</taxon>
        <taxon>Tineoidea</taxon>
        <taxon>Psychidae</taxon>
        <taxon>Oiketicinae</taxon>
        <taxon>Eumeta</taxon>
    </lineage>
</organism>
<dbReference type="AlphaFoldDB" id="A0A4C1TXX2"/>